<dbReference type="PIRSF" id="PIRSF005384">
    <property type="entry name" value="RpiB_LacA_B"/>
    <property type="match status" value="1"/>
</dbReference>
<feature type="binding site" evidence="4">
    <location>
        <position position="136"/>
    </location>
    <ligand>
        <name>D-ribulose 5-phosphate</name>
        <dbReference type="ChEBI" id="CHEBI:58121"/>
    </ligand>
</feature>
<dbReference type="GO" id="GO:0019316">
    <property type="term" value="P:D-allose catabolic process"/>
    <property type="evidence" value="ECO:0007669"/>
    <property type="project" value="TreeGrafter"/>
</dbReference>
<dbReference type="Proteomes" id="UP000035661">
    <property type="component" value="Chromosome"/>
</dbReference>
<name>A0A0H3XJ69_9MOLU</name>
<dbReference type="KEGG" id="seri:SERIO_v1c10770"/>
<dbReference type="EMBL" id="CP011856">
    <property type="protein sequence ID" value="AKM54630.1"/>
    <property type="molecule type" value="Genomic_DNA"/>
</dbReference>
<dbReference type="GO" id="GO:0009052">
    <property type="term" value="P:pentose-phosphate shunt, non-oxidative branch"/>
    <property type="evidence" value="ECO:0007669"/>
    <property type="project" value="TreeGrafter"/>
</dbReference>
<dbReference type="PANTHER" id="PTHR30345:SF0">
    <property type="entry name" value="DNA DAMAGE-REPAIR_TOLERATION PROTEIN DRT102"/>
    <property type="match status" value="1"/>
</dbReference>
<dbReference type="InterPro" id="IPR036569">
    <property type="entry name" value="RpiB_LacA_LacB_sf"/>
</dbReference>
<evidence type="ECO:0000256" key="2">
    <source>
        <dbReference type="ARBA" id="ARBA00023235"/>
    </source>
</evidence>
<comment type="similarity">
    <text evidence="1">Belongs to the LacAB/RpiB family.</text>
</comment>
<dbReference type="PATRIC" id="fig|743698.3.peg.1088"/>
<gene>
    <name evidence="5" type="primary">rpiB</name>
    <name evidence="5" type="ORF">SERIO_v1c10770</name>
</gene>
<dbReference type="NCBIfam" id="TIGR01120">
    <property type="entry name" value="rpiB"/>
    <property type="match status" value="1"/>
</dbReference>
<proteinExistence type="inferred from homology"/>
<dbReference type="NCBIfam" id="NF004051">
    <property type="entry name" value="PRK05571.1"/>
    <property type="match status" value="1"/>
</dbReference>
<dbReference type="SUPFAM" id="SSF89623">
    <property type="entry name" value="Ribose/Galactose isomerase RpiB/AlsB"/>
    <property type="match status" value="1"/>
</dbReference>
<dbReference type="NCBIfam" id="TIGR00689">
    <property type="entry name" value="rpiB_lacA_lacB"/>
    <property type="match status" value="1"/>
</dbReference>
<evidence type="ECO:0000313" key="6">
    <source>
        <dbReference type="Proteomes" id="UP000035661"/>
    </source>
</evidence>
<protein>
    <submittedName>
        <fullName evidence="5">Ribose-5-phosphate isomerase B</fullName>
    </submittedName>
</protein>
<keyword evidence="6" id="KW-1185">Reference proteome</keyword>
<dbReference type="InterPro" id="IPR004785">
    <property type="entry name" value="RpiB"/>
</dbReference>
<dbReference type="PANTHER" id="PTHR30345">
    <property type="entry name" value="RIBOSE-5-PHOSPHATE ISOMERASE B"/>
    <property type="match status" value="1"/>
</dbReference>
<feature type="binding site" evidence="4">
    <location>
        <position position="99"/>
    </location>
    <ligand>
        <name>D-ribulose 5-phosphate</name>
        <dbReference type="ChEBI" id="CHEBI:58121"/>
    </ligand>
</feature>
<reference evidence="6" key="2">
    <citation type="submission" date="2015-06" db="EMBL/GenBank/DDBJ databases">
        <title>Complete genome sequence of Spiroplasma eriocheiris TDA-040725-5 (DSM 21848).</title>
        <authorList>
            <person name="Lo W.-S."/>
            <person name="Kuo C.-H."/>
        </authorList>
    </citation>
    <scope>NUCLEOTIDE SEQUENCE [LARGE SCALE GENOMIC DNA]</scope>
    <source>
        <strain evidence="6">TDA-040725-5</strain>
    </source>
</reference>
<evidence type="ECO:0000256" key="1">
    <source>
        <dbReference type="ARBA" id="ARBA00008754"/>
    </source>
</evidence>
<feature type="binding site" evidence="4">
    <location>
        <position position="132"/>
    </location>
    <ligand>
        <name>D-ribulose 5-phosphate</name>
        <dbReference type="ChEBI" id="CHEBI:58121"/>
    </ligand>
</feature>
<organism evidence="5 6">
    <name type="scientific">Spiroplasma eriocheiris</name>
    <dbReference type="NCBI Taxonomy" id="315358"/>
    <lineage>
        <taxon>Bacteria</taxon>
        <taxon>Bacillati</taxon>
        <taxon>Mycoplasmatota</taxon>
        <taxon>Mollicutes</taxon>
        <taxon>Entomoplasmatales</taxon>
        <taxon>Spiroplasmataceae</taxon>
        <taxon>Spiroplasma</taxon>
    </lineage>
</organism>
<feature type="active site" description="Proton acceptor" evidence="3">
    <location>
        <position position="65"/>
    </location>
</feature>
<dbReference type="STRING" id="315358.SERIO_v1c10770"/>
<feature type="active site" description="Proton donor" evidence="3">
    <location>
        <position position="98"/>
    </location>
</feature>
<feature type="binding site" evidence="4">
    <location>
        <begin position="8"/>
        <end position="9"/>
    </location>
    <ligand>
        <name>D-ribulose 5-phosphate</name>
        <dbReference type="ChEBI" id="CHEBI:58121"/>
    </ligand>
</feature>
<dbReference type="InterPro" id="IPR003500">
    <property type="entry name" value="RpiB_LacA_LacB"/>
</dbReference>
<dbReference type="GO" id="GO:0004751">
    <property type="term" value="F:ribose-5-phosphate isomerase activity"/>
    <property type="evidence" value="ECO:0007669"/>
    <property type="project" value="TreeGrafter"/>
</dbReference>
<keyword evidence="2 5" id="KW-0413">Isomerase</keyword>
<evidence type="ECO:0000256" key="4">
    <source>
        <dbReference type="PIRSR" id="PIRSR005384-2"/>
    </source>
</evidence>
<dbReference type="AlphaFoldDB" id="A0A0H3XJ69"/>
<dbReference type="RefSeq" id="WP_047791818.1">
    <property type="nucleotide sequence ID" value="NZ_CP011856.1"/>
</dbReference>
<evidence type="ECO:0000256" key="3">
    <source>
        <dbReference type="PIRSR" id="PIRSR005384-1"/>
    </source>
</evidence>
<dbReference type="Gene3D" id="3.40.1400.10">
    <property type="entry name" value="Sugar-phosphate isomerase, RpiB/LacA/LacB"/>
    <property type="match status" value="1"/>
</dbReference>
<accession>A0A0H3XJ69</accession>
<dbReference type="Pfam" id="PF02502">
    <property type="entry name" value="LacAB_rpiB"/>
    <property type="match status" value="1"/>
</dbReference>
<sequence>MKIAIGNDHTGVEMKNVIVEYLEDNGYEVINIGTDTSESVDYPDYGFKVGELVVNKAADLGIVICGTGVGISIAANKVKGIRAALCNETTVAKLVREHNNANVLALGARLLANHKAIWIVQEFLDAQFDAGRHAKRVAKLDNY</sequence>
<evidence type="ECO:0000313" key="5">
    <source>
        <dbReference type="EMBL" id="AKM54630.1"/>
    </source>
</evidence>
<feature type="binding site" evidence="4">
    <location>
        <begin position="66"/>
        <end position="70"/>
    </location>
    <ligand>
        <name>D-ribulose 5-phosphate</name>
        <dbReference type="ChEBI" id="CHEBI:58121"/>
    </ligand>
</feature>
<feature type="binding site" evidence="4">
    <location>
        <position position="109"/>
    </location>
    <ligand>
        <name>D-ribulose 5-phosphate</name>
        <dbReference type="ChEBI" id="CHEBI:58121"/>
    </ligand>
</feature>
<reference evidence="5 6" key="1">
    <citation type="journal article" date="2015" name="Genome Biol. Evol.">
        <title>Found and Lost: The Fates of Horizontally Acquired Genes in Arthropod-Symbiotic Spiroplasma.</title>
        <authorList>
            <person name="Lo W.S."/>
            <person name="Gasparich G.E."/>
            <person name="Kuo C.H."/>
        </authorList>
    </citation>
    <scope>NUCLEOTIDE SEQUENCE [LARGE SCALE GENOMIC DNA]</scope>
    <source>
        <strain evidence="6">TDA-040725-5</strain>
    </source>
</reference>